<dbReference type="RefSeq" id="WP_105021775.1">
    <property type="nucleotide sequence ID" value="NZ_MSCM01000002.1"/>
</dbReference>
<evidence type="ECO:0000313" key="2">
    <source>
        <dbReference type="EMBL" id="PQJ76467.1"/>
    </source>
</evidence>
<keyword evidence="1" id="KW-0812">Transmembrane</keyword>
<dbReference type="EMBL" id="MSCM01000002">
    <property type="protein sequence ID" value="PQJ76467.1"/>
    <property type="molecule type" value="Genomic_DNA"/>
</dbReference>
<feature type="transmembrane region" description="Helical" evidence="1">
    <location>
        <begin position="123"/>
        <end position="143"/>
    </location>
</feature>
<reference evidence="2 3" key="1">
    <citation type="submission" date="2016-12" db="EMBL/GenBank/DDBJ databases">
        <title>Trade-off between light-utilization and light-protection in marine flavobacteria.</title>
        <authorList>
            <person name="Kumagai Y."/>
            <person name="Yoshizawa S."/>
            <person name="Kogure K."/>
            <person name="Iwasaki W."/>
        </authorList>
    </citation>
    <scope>NUCLEOTIDE SEQUENCE [LARGE SCALE GENOMIC DNA]</scope>
    <source>
        <strain evidence="2 3">ATCC 43844</strain>
    </source>
</reference>
<feature type="transmembrane region" description="Helical" evidence="1">
    <location>
        <begin position="64"/>
        <end position="83"/>
    </location>
</feature>
<dbReference type="Proteomes" id="UP000239068">
    <property type="component" value="Unassembled WGS sequence"/>
</dbReference>
<comment type="caution">
    <text evidence="2">The sequence shown here is derived from an EMBL/GenBank/DDBJ whole genome shotgun (WGS) entry which is preliminary data.</text>
</comment>
<sequence>MKIKMLPNWGKKFGLFLFFTGFIVASTTVSARQSFYEGYSSASNSLMKRENFEPIFIEKWFGELGTHLFDVLTILGLLVYMISKEKIEDDYINMLRLESYQFTSILTLFITLTLYVFAENLKLSLDIFITLYLMTYLLNFAIIKRRY</sequence>
<evidence type="ECO:0000256" key="1">
    <source>
        <dbReference type="SAM" id="Phobius"/>
    </source>
</evidence>
<proteinExistence type="predicted"/>
<feature type="transmembrane region" description="Helical" evidence="1">
    <location>
        <begin position="95"/>
        <end position="117"/>
    </location>
</feature>
<dbReference type="OrthoDB" id="894278at2"/>
<gene>
    <name evidence="2" type="ORF">BTO16_11185</name>
</gene>
<dbReference type="AlphaFoldDB" id="A0A2S7WFU5"/>
<keyword evidence="3" id="KW-1185">Reference proteome</keyword>
<organism evidence="2 3">
    <name type="scientific">Polaribacter glomeratus</name>
    <dbReference type="NCBI Taxonomy" id="102"/>
    <lineage>
        <taxon>Bacteria</taxon>
        <taxon>Pseudomonadati</taxon>
        <taxon>Bacteroidota</taxon>
        <taxon>Flavobacteriia</taxon>
        <taxon>Flavobacteriales</taxon>
        <taxon>Flavobacteriaceae</taxon>
    </lineage>
</organism>
<accession>A0A2S7WFU5</accession>
<protein>
    <submittedName>
        <fullName evidence="2">Uncharacterized protein</fullName>
    </submittedName>
</protein>
<evidence type="ECO:0000313" key="3">
    <source>
        <dbReference type="Proteomes" id="UP000239068"/>
    </source>
</evidence>
<keyword evidence="1" id="KW-1133">Transmembrane helix</keyword>
<name>A0A2S7WFU5_9FLAO</name>
<keyword evidence="1" id="KW-0472">Membrane</keyword>